<name>A0AAU7ZPS2_9BACT</name>
<gene>
    <name evidence="2" type="ORF">RBB77_21445</name>
</gene>
<reference evidence="2" key="1">
    <citation type="submission" date="2023-08" db="EMBL/GenBank/DDBJ databases">
        <authorList>
            <person name="Messyasz A."/>
            <person name="Mannisto M.K."/>
            <person name="Kerkhof L.J."/>
            <person name="Haggblom M."/>
        </authorList>
    </citation>
    <scope>NUCLEOTIDE SEQUENCE</scope>
    <source>
        <strain evidence="2">X5P6</strain>
    </source>
</reference>
<dbReference type="AlphaFoldDB" id="A0AAU7ZPS2"/>
<dbReference type="KEGG" id="tpsc:RBB77_21445"/>
<keyword evidence="1" id="KW-0732">Signal</keyword>
<sequence>MKYVATMALMLSLGVATVYAQRYPVKMAYSGTSGASAINLQQPGTTTGEESFAGKGELGSFTFLLISAETTSPQQPPPSTCSGPTKLYFIRVAGAGVFRFHDGSLLKVNLTQGADCVDLAANHGICTLTLQITGGTGRFKDASGILTLAETNVPVLADALNNPVFFASTGEFTGTVSGVAREQDPQEERQ</sequence>
<dbReference type="RefSeq" id="WP_353063796.1">
    <property type="nucleotide sequence ID" value="NZ_CP132942.1"/>
</dbReference>
<evidence type="ECO:0000313" key="2">
    <source>
        <dbReference type="EMBL" id="XCB32955.1"/>
    </source>
</evidence>
<reference evidence="2" key="2">
    <citation type="journal article" date="2024" name="Environ. Microbiol.">
        <title>Genome analysis and description of Tunturibacter gen. nov. expands the diversity of Terriglobia in tundra soils.</title>
        <authorList>
            <person name="Messyasz A."/>
            <person name="Mannisto M.K."/>
            <person name="Kerkhof L.J."/>
            <person name="Haggblom M.M."/>
        </authorList>
    </citation>
    <scope>NUCLEOTIDE SEQUENCE</scope>
    <source>
        <strain evidence="2">X5P6</strain>
    </source>
</reference>
<protein>
    <recommendedName>
        <fullName evidence="3">CHRD domain-containing protein</fullName>
    </recommendedName>
</protein>
<accession>A0AAU7ZPS2</accession>
<proteinExistence type="predicted"/>
<dbReference type="EMBL" id="CP132942">
    <property type="protein sequence ID" value="XCB32955.1"/>
    <property type="molecule type" value="Genomic_DNA"/>
</dbReference>
<evidence type="ECO:0000256" key="1">
    <source>
        <dbReference type="SAM" id="SignalP"/>
    </source>
</evidence>
<feature type="chain" id="PRO_5043706181" description="CHRD domain-containing protein" evidence="1">
    <location>
        <begin position="21"/>
        <end position="190"/>
    </location>
</feature>
<feature type="signal peptide" evidence="1">
    <location>
        <begin position="1"/>
        <end position="20"/>
    </location>
</feature>
<evidence type="ECO:0008006" key="3">
    <source>
        <dbReference type="Google" id="ProtNLM"/>
    </source>
</evidence>
<organism evidence="2">
    <name type="scientific">Tunturiibacter psychrotolerans</name>
    <dbReference type="NCBI Taxonomy" id="3069686"/>
    <lineage>
        <taxon>Bacteria</taxon>
        <taxon>Pseudomonadati</taxon>
        <taxon>Acidobacteriota</taxon>
        <taxon>Terriglobia</taxon>
        <taxon>Terriglobales</taxon>
        <taxon>Acidobacteriaceae</taxon>
        <taxon>Tunturiibacter</taxon>
    </lineage>
</organism>